<evidence type="ECO:0000256" key="1">
    <source>
        <dbReference type="SAM" id="Phobius"/>
    </source>
</evidence>
<name>A0AB33HVW7_9CHLR</name>
<protein>
    <submittedName>
        <fullName evidence="2">Uncharacterized protein</fullName>
    </submittedName>
</protein>
<dbReference type="Proteomes" id="UP000218257">
    <property type="component" value="Chromosome"/>
</dbReference>
<organism evidence="2 3">
    <name type="scientific">Dehalococcoides mccartyi</name>
    <dbReference type="NCBI Taxonomy" id="61435"/>
    <lineage>
        <taxon>Bacteria</taxon>
        <taxon>Bacillati</taxon>
        <taxon>Chloroflexota</taxon>
        <taxon>Dehalococcoidia</taxon>
        <taxon>Dehalococcoidales</taxon>
        <taxon>Dehalococcoidaceae</taxon>
        <taxon>Dehalococcoides</taxon>
    </lineage>
</organism>
<accession>A0AB33HVW7</accession>
<proteinExistence type="predicted"/>
<dbReference type="AlphaFoldDB" id="A0AB33HVW7"/>
<keyword evidence="1" id="KW-0812">Transmembrane</keyword>
<evidence type="ECO:0000313" key="3">
    <source>
        <dbReference type="Proteomes" id="UP000218257"/>
    </source>
</evidence>
<reference evidence="2 3" key="1">
    <citation type="journal article" date="2017" name="Sci. Rep.">
        <title>Isolation and genomic characterization of a Dehalococcoides strain suggests genomic rearrangement during culture.</title>
        <authorList>
            <person name="Yohda M."/>
            <person name="Ikegami K."/>
            <person name="Aita Y."/>
            <person name="Kitajima M."/>
            <person name="Takechi A."/>
            <person name="Iwamoto M."/>
            <person name="Fukuda T."/>
            <person name="Tamura N."/>
            <person name="Shibasaki J."/>
            <person name="Koike S."/>
            <person name="Komatsu D."/>
            <person name="Miyagi S."/>
            <person name="Nishimura M."/>
            <person name="Uchino Y."/>
            <person name="Shiroma A."/>
            <person name="Shimoji M."/>
            <person name="Tamotsu H."/>
            <person name="Ashimine N."/>
            <person name="Shinzato M."/>
            <person name="Ohki S."/>
            <person name="Nakano K."/>
            <person name="Teruya K."/>
            <person name="Satou K."/>
            <person name="Hirano T."/>
            <person name="Yagi O."/>
        </authorList>
    </citation>
    <scope>NUCLEOTIDE SEQUENCE [LARGE SCALE GENOMIC DNA]</scope>
    <source>
        <strain evidence="2 3">UCH-ATV1</strain>
    </source>
</reference>
<dbReference type="EMBL" id="AP017649">
    <property type="protein sequence ID" value="BAZ96705.1"/>
    <property type="molecule type" value="Genomic_DNA"/>
</dbReference>
<evidence type="ECO:0000313" key="2">
    <source>
        <dbReference type="EMBL" id="BAZ96705.1"/>
    </source>
</evidence>
<keyword evidence="1" id="KW-0472">Membrane</keyword>
<feature type="transmembrane region" description="Helical" evidence="1">
    <location>
        <begin position="518"/>
        <end position="538"/>
    </location>
</feature>
<keyword evidence="1" id="KW-1133">Transmembrane helix</keyword>
<feature type="transmembrane region" description="Helical" evidence="1">
    <location>
        <begin position="550"/>
        <end position="568"/>
    </location>
</feature>
<dbReference type="RefSeq" id="WP_096476556.1">
    <property type="nucleotide sequence ID" value="NZ_AP017649.1"/>
</dbReference>
<sequence length="586" mass="61676">MRKLKILSSGAVLGALMCIFTAGVIAASTITGALYRADISVANVSYTATKVSVPFTFNTQSLLDGQYINSSFSNSTMRDSAGQDIAFMPGQGIDPWIMWVEQISQNSALNYSLYTGGNTAMGGKLAYFPGTSGMTVADAASLELGNNFEIELSGYMDTINGVGESPILKAGSLSITIDAAQQITVGNYSNENLTIANSSWEGTNCYATSWYGQTFTFTNNVILNGFNLYCKKVGAPAGNLDYYLYATSGGLPTGSALASGSILASTVSTSAGLLSLAFTTPVSLTAATTYAVVFSCPSGNSSNRISYWYTNNSSYAGGQQLSSSNSGASWTGSSIVDIYITLSGAYLNALVSASNVAYGEHVVKTNLSGGTLNLYIDGVLEDSAAFVGSITDNTNDWIIGAGGSMPYLYYAKITVGGVLKGSWTWEYAATFTDLSGNGNDATPSFRTTTTDADVSASIKSYSAISQSLSSISDDDAPNVIPDMPEVPSGWFTDLHPETLPGGTEINNMLIDADIPPGVFWYPMWFLGGTVVVMLVFGVSRKILPAAMGGISWDIFWCAAVGVDFWVLIPNSLVAIGEIANRKKQSL</sequence>
<gene>
    <name evidence="2" type="ORF">DEHALATV1_0077</name>
</gene>